<dbReference type="Pfam" id="PF04055">
    <property type="entry name" value="Radical_SAM"/>
    <property type="match status" value="1"/>
</dbReference>
<dbReference type="EMBL" id="JANIBK010000103">
    <property type="protein sequence ID" value="MCQ8129849.1"/>
    <property type="molecule type" value="Genomic_DNA"/>
</dbReference>
<dbReference type="SFLD" id="SFLDG01067">
    <property type="entry name" value="SPASM/twitch_domain_containing"/>
    <property type="match status" value="1"/>
</dbReference>
<feature type="domain" description="Arsenosugar biosynthesis radical SAM protein ArsS-like C-terminal" evidence="7">
    <location>
        <begin position="183"/>
        <end position="319"/>
    </location>
</feature>
<evidence type="ECO:0000256" key="5">
    <source>
        <dbReference type="ARBA" id="ARBA00023014"/>
    </source>
</evidence>
<evidence type="ECO:0000313" key="8">
    <source>
        <dbReference type="EMBL" id="MCQ8129849.1"/>
    </source>
</evidence>
<protein>
    <submittedName>
        <fullName evidence="8">Arsenosugar biosynthesis radical SAM protein ArsS</fullName>
    </submittedName>
</protein>
<proteinExistence type="predicted"/>
<keyword evidence="4" id="KW-0408">Iron</keyword>
<evidence type="ECO:0000313" key="9">
    <source>
        <dbReference type="Proteomes" id="UP001524586"/>
    </source>
</evidence>
<evidence type="ECO:0000256" key="1">
    <source>
        <dbReference type="ARBA" id="ARBA00001966"/>
    </source>
</evidence>
<dbReference type="Gene3D" id="3.20.20.70">
    <property type="entry name" value="Aldolase class I"/>
    <property type="match status" value="1"/>
</dbReference>
<dbReference type="InterPro" id="IPR026351">
    <property type="entry name" value="rSAM_ArsS-like"/>
</dbReference>
<gene>
    <name evidence="8" type="primary">arsS</name>
    <name evidence="8" type="ORF">NP596_15420</name>
</gene>
<evidence type="ECO:0000256" key="4">
    <source>
        <dbReference type="ARBA" id="ARBA00023004"/>
    </source>
</evidence>
<evidence type="ECO:0000256" key="2">
    <source>
        <dbReference type="ARBA" id="ARBA00022691"/>
    </source>
</evidence>
<dbReference type="InterPro" id="IPR058240">
    <property type="entry name" value="rSAM_sf"/>
</dbReference>
<dbReference type="PANTHER" id="PTHR43728">
    <property type="entry name" value="SLR0304 PROTEIN"/>
    <property type="match status" value="1"/>
</dbReference>
<dbReference type="InterPro" id="IPR007197">
    <property type="entry name" value="rSAM"/>
</dbReference>
<reference evidence="8 9" key="1">
    <citation type="submission" date="2022-07" db="EMBL/GenBank/DDBJ databases">
        <title>Methylomonas rivi sp. nov., Methylomonas rosea sp. nov., Methylomonas aureus sp. nov. and Methylomonas subterranea sp. nov., four novel methanotrophs isolated from a freshwater creek and the deep terrestrial subsurface.</title>
        <authorList>
            <person name="Abin C."/>
            <person name="Sankaranarayanan K."/>
            <person name="Garner C."/>
            <person name="Sindelar R."/>
            <person name="Kotary K."/>
            <person name="Garner R."/>
            <person name="Barclay S."/>
            <person name="Lawson P."/>
            <person name="Krumholz L."/>
        </authorList>
    </citation>
    <scope>NUCLEOTIDE SEQUENCE [LARGE SCALE GENOMIC DNA]</scope>
    <source>
        <strain evidence="8 9">WSC-6</strain>
    </source>
</reference>
<comment type="caution">
    <text evidence="8">The sequence shown here is derived from an EMBL/GenBank/DDBJ whole genome shotgun (WGS) entry which is preliminary data.</text>
</comment>
<comment type="cofactor">
    <cofactor evidence="1">
        <name>[4Fe-4S] cluster</name>
        <dbReference type="ChEBI" id="CHEBI:49883"/>
    </cofactor>
</comment>
<dbReference type="Proteomes" id="UP001524586">
    <property type="component" value="Unassembled WGS sequence"/>
</dbReference>
<keyword evidence="2" id="KW-0949">S-adenosyl-L-methionine</keyword>
<name>A0ABT1U7M3_9GAMM</name>
<dbReference type="PANTHER" id="PTHR43728:SF1">
    <property type="entry name" value="FE-S OXIDOREDUCTASE"/>
    <property type="match status" value="1"/>
</dbReference>
<evidence type="ECO:0000259" key="7">
    <source>
        <dbReference type="Pfam" id="PF12345"/>
    </source>
</evidence>
<dbReference type="SFLD" id="SFLDS00029">
    <property type="entry name" value="Radical_SAM"/>
    <property type="match status" value="1"/>
</dbReference>
<dbReference type="CDD" id="cd01335">
    <property type="entry name" value="Radical_SAM"/>
    <property type="match status" value="1"/>
</dbReference>
<dbReference type="RefSeq" id="WP_256616277.1">
    <property type="nucleotide sequence ID" value="NZ_JANIBK010000103.1"/>
</dbReference>
<dbReference type="Pfam" id="PF12345">
    <property type="entry name" value="DUF3641"/>
    <property type="match status" value="1"/>
</dbReference>
<keyword evidence="9" id="KW-1185">Reference proteome</keyword>
<dbReference type="InterPro" id="IPR013785">
    <property type="entry name" value="Aldolase_TIM"/>
</dbReference>
<dbReference type="InterPro" id="IPR024521">
    <property type="entry name" value="ArsS-like_C"/>
</dbReference>
<keyword evidence="3" id="KW-0479">Metal-binding</keyword>
<sequence length="323" mass="36006">MRDTKPLLLARSDFPAIFRKPLEVLQLNLGYLCNLSCVHCHVNAGPKRTELMSRETMDRILALAGVAQIHTLDLTGGAPEMHPEFMYLVRTARKAGIKVIDRCNLTILEHPDYRDMADFLAEQQVEIVASLPCYLQENVDNQRGKGVFKDSVAALQRLNRLGYGQADGDLRLNLVFNPQDAVLPPDQNTLEQAYKQHLSQEYGIVFNRLFAIANMPIQRFGSLLVSQGRFDSYLDLLKQNFRAENLDNLMCLNTISIDWQGYIYDCDFNQMLAMPMGADARPRPHIGELNLTQLEDAPIATAVHCYGCTAGQGSSCGGALASA</sequence>
<keyword evidence="5" id="KW-0411">Iron-sulfur</keyword>
<evidence type="ECO:0000256" key="3">
    <source>
        <dbReference type="ARBA" id="ARBA00022723"/>
    </source>
</evidence>
<dbReference type="SUPFAM" id="SSF102114">
    <property type="entry name" value="Radical SAM enzymes"/>
    <property type="match status" value="1"/>
</dbReference>
<accession>A0ABT1U7M3</accession>
<evidence type="ECO:0000259" key="6">
    <source>
        <dbReference type="Pfam" id="PF04055"/>
    </source>
</evidence>
<organism evidence="8 9">
    <name type="scientific">Methylomonas rivi</name>
    <dbReference type="NCBI Taxonomy" id="2952226"/>
    <lineage>
        <taxon>Bacteria</taxon>
        <taxon>Pseudomonadati</taxon>
        <taxon>Pseudomonadota</taxon>
        <taxon>Gammaproteobacteria</taxon>
        <taxon>Methylococcales</taxon>
        <taxon>Methylococcaceae</taxon>
        <taxon>Methylomonas</taxon>
    </lineage>
</organism>
<dbReference type="NCBIfam" id="TIGR04167">
    <property type="entry name" value="rSAM_SeCys"/>
    <property type="match status" value="1"/>
</dbReference>
<feature type="domain" description="Radical SAM core" evidence="6">
    <location>
        <begin position="28"/>
        <end position="163"/>
    </location>
</feature>